<evidence type="ECO:0000259" key="3">
    <source>
        <dbReference type="PROSITE" id="PS50110"/>
    </source>
</evidence>
<dbReference type="EMBL" id="CP003989">
    <property type="protein sequence ID" value="AGA33167.1"/>
    <property type="molecule type" value="Genomic_DNA"/>
</dbReference>
<dbReference type="Pfam" id="PF00563">
    <property type="entry name" value="EAL"/>
    <property type="match status" value="1"/>
</dbReference>
<dbReference type="PANTHER" id="PTHR33121">
    <property type="entry name" value="CYCLIC DI-GMP PHOSPHODIESTERASE PDEF"/>
    <property type="match status" value="1"/>
</dbReference>
<dbReference type="PROSITE" id="PS50887">
    <property type="entry name" value="GGDEF"/>
    <property type="match status" value="1"/>
</dbReference>
<dbReference type="Proteomes" id="UP000010809">
    <property type="component" value="Chromosome"/>
</dbReference>
<dbReference type="InterPro" id="IPR001633">
    <property type="entry name" value="EAL_dom"/>
</dbReference>
<feature type="domain" description="GGDEF" evidence="5">
    <location>
        <begin position="409"/>
        <end position="542"/>
    </location>
</feature>
<evidence type="ECO:0000256" key="1">
    <source>
        <dbReference type="PROSITE-ProRule" id="PRU00169"/>
    </source>
</evidence>
<dbReference type="Gene3D" id="3.30.70.270">
    <property type="match status" value="1"/>
</dbReference>
<dbReference type="SUPFAM" id="SSF55073">
    <property type="entry name" value="Nucleotide cyclase"/>
    <property type="match status" value="1"/>
</dbReference>
<dbReference type="InterPro" id="IPR050706">
    <property type="entry name" value="Cyclic-di-GMP_PDE-like"/>
</dbReference>
<dbReference type="Gene3D" id="3.20.20.450">
    <property type="entry name" value="EAL domain"/>
    <property type="match status" value="1"/>
</dbReference>
<protein>
    <submittedName>
        <fullName evidence="6">Response regulator receiver modulated diguanylate cyclase/phosphodiesterase</fullName>
    </submittedName>
</protein>
<feature type="region of interest" description="Disordered" evidence="2">
    <location>
        <begin position="93"/>
        <end position="116"/>
    </location>
</feature>
<gene>
    <name evidence="6" type="primary">yddU [C]</name>
    <name evidence="6" type="ordered locus">TVNIR_1499</name>
</gene>
<dbReference type="InterPro" id="IPR043128">
    <property type="entry name" value="Rev_trsase/Diguanyl_cyclase"/>
</dbReference>
<reference evidence="6" key="1">
    <citation type="submission" date="2015-12" db="EMBL/GenBank/DDBJ databases">
        <authorList>
            <person name="Tikhonova T.V."/>
            <person name="Pavlov A.R."/>
            <person name="Beletsky A.V."/>
            <person name="Mardanov A.V."/>
            <person name="Sorokin D.Y."/>
            <person name="Ravin N.V."/>
            <person name="Popov V.O."/>
        </authorList>
    </citation>
    <scope>NUCLEOTIDE SEQUENCE</scope>
    <source>
        <strain evidence="6">DSM 14787</strain>
    </source>
</reference>
<dbReference type="eggNOG" id="COG2200">
    <property type="taxonomic scope" value="Bacteria"/>
</dbReference>
<dbReference type="PANTHER" id="PTHR33121:SF79">
    <property type="entry name" value="CYCLIC DI-GMP PHOSPHODIESTERASE PDED-RELATED"/>
    <property type="match status" value="1"/>
</dbReference>
<dbReference type="PROSITE" id="PS50110">
    <property type="entry name" value="RESPONSE_REGULATORY"/>
    <property type="match status" value="1"/>
</dbReference>
<evidence type="ECO:0000259" key="5">
    <source>
        <dbReference type="PROSITE" id="PS50887"/>
    </source>
</evidence>
<dbReference type="InterPro" id="IPR035919">
    <property type="entry name" value="EAL_sf"/>
</dbReference>
<dbReference type="STRING" id="1255043.TVNIR_1499"/>
<dbReference type="InterPro" id="IPR000160">
    <property type="entry name" value="GGDEF_dom"/>
</dbReference>
<dbReference type="Gene3D" id="3.40.50.2300">
    <property type="match status" value="1"/>
</dbReference>
<dbReference type="AlphaFoldDB" id="L0DVX3"/>
<feature type="domain" description="EAL" evidence="4">
    <location>
        <begin position="553"/>
        <end position="803"/>
    </location>
</feature>
<evidence type="ECO:0000256" key="2">
    <source>
        <dbReference type="SAM" id="MobiDB-lite"/>
    </source>
</evidence>
<dbReference type="InterPro" id="IPR029787">
    <property type="entry name" value="Nucleotide_cyclase"/>
</dbReference>
<dbReference type="KEGG" id="tni:TVNIR_1499"/>
<dbReference type="PROSITE" id="PS50883">
    <property type="entry name" value="EAL"/>
    <property type="match status" value="1"/>
</dbReference>
<dbReference type="SUPFAM" id="SSF141868">
    <property type="entry name" value="EAL domain-like"/>
    <property type="match status" value="1"/>
</dbReference>
<name>L0DVX3_THIND</name>
<dbReference type="SMART" id="SM00267">
    <property type="entry name" value="GGDEF"/>
    <property type="match status" value="1"/>
</dbReference>
<dbReference type="SUPFAM" id="SSF52172">
    <property type="entry name" value="CheY-like"/>
    <property type="match status" value="1"/>
</dbReference>
<accession>L0DVX3</accession>
<evidence type="ECO:0000313" key="7">
    <source>
        <dbReference type="Proteomes" id="UP000010809"/>
    </source>
</evidence>
<dbReference type="PATRIC" id="fig|1255043.3.peg.1517"/>
<dbReference type="SMART" id="SM00052">
    <property type="entry name" value="EAL"/>
    <property type="match status" value="1"/>
</dbReference>
<dbReference type="InterPro" id="IPR011006">
    <property type="entry name" value="CheY-like_superfamily"/>
</dbReference>
<evidence type="ECO:0000313" key="6">
    <source>
        <dbReference type="EMBL" id="AGA33167.1"/>
    </source>
</evidence>
<sequence>MDELIERWHITRSRACPTGDLKELRALTQVLVGNLTGSGLIRLSTLTRRIDERLRFFLNTDTCPQRHEQETLGTLFAGLRNTMNQEFYEHGLRPSGSGAGMLGPTPEDPSEPSEDAAENAPLIYFLRQDQSDTASFIREIAALGLPVRDFVHLDPLRTALTNRAPSAVLIHVPSDATPYAALTATRALRHSMHPTIPWAWILDRDDARTRLEAVRSGADACFCRSMAGTDLVDRLHDLMHALRGDPYQVLVIDPDPAEAVAPFSAAWNEAAFALKITADPFEAVDIATLHRPEAIVAALRFPGLDGIELGRMLRQADPGLPPPILLRGDAEAIAMDLERIHAEGLGLLPGSEPPERLVQRVCAHAQQHRNNAARLRSISRIDLPTGWYNRQYFEALVARSLTEKKPASGTEVLLYAEIHNGSESSCAGAVGVATRPELPMERVQRLRAVLAPDDVVGRYGATGLAILARRPDVGYIQAFAQSVQATLASPRAQDPEEDSGINASVGVVPLRGSNATALLNDAVELADRARDQHGDGIRLADELGVPPLDPDQRNHWTRVIHGAVNDQRLFLVYQPVASLLAADSTQRFEALLRMRDPSGHILLPGRFVGMAERLGLIRLIDRWVLAGAAAILAQHQQAHPEAVLFMKVSAGSILDPGFAPWIGETLGRLPLRPGGLVLQIREADARTHYEPARQLVRRLRQLGIQVAIEHFGNHSDSIALLREFQPEFMKLDRSFTRELGTRPEQIRALEHLMQQARFLGVKTIAAYVEDASSLAILWQQHPDLIQGNFLKQPDPQLQYDILL</sequence>
<comment type="caution">
    <text evidence="1">Lacks conserved residue(s) required for the propagation of feature annotation.</text>
</comment>
<keyword evidence="7" id="KW-1185">Reference proteome</keyword>
<organism evidence="6 7">
    <name type="scientific">Thioalkalivibrio nitratireducens (strain DSM 14787 / UNIQEM 213 / ALEN2)</name>
    <dbReference type="NCBI Taxonomy" id="1255043"/>
    <lineage>
        <taxon>Bacteria</taxon>
        <taxon>Pseudomonadati</taxon>
        <taxon>Pseudomonadota</taxon>
        <taxon>Gammaproteobacteria</taxon>
        <taxon>Chromatiales</taxon>
        <taxon>Ectothiorhodospiraceae</taxon>
        <taxon>Thioalkalivibrio</taxon>
    </lineage>
</organism>
<dbReference type="GO" id="GO:0000160">
    <property type="term" value="P:phosphorelay signal transduction system"/>
    <property type="evidence" value="ECO:0007669"/>
    <property type="project" value="InterPro"/>
</dbReference>
<proteinExistence type="predicted"/>
<dbReference type="GO" id="GO:0071111">
    <property type="term" value="F:cyclic-guanylate-specific phosphodiesterase activity"/>
    <property type="evidence" value="ECO:0007669"/>
    <property type="project" value="InterPro"/>
</dbReference>
<dbReference type="CDD" id="cd01948">
    <property type="entry name" value="EAL"/>
    <property type="match status" value="1"/>
</dbReference>
<feature type="domain" description="Response regulatory" evidence="3">
    <location>
        <begin position="248"/>
        <end position="365"/>
    </location>
</feature>
<dbReference type="HOGENOM" id="CLU_350515_0_0_6"/>
<dbReference type="InterPro" id="IPR001789">
    <property type="entry name" value="Sig_transdc_resp-reg_receiver"/>
</dbReference>
<dbReference type="eggNOG" id="COG3706">
    <property type="taxonomic scope" value="Bacteria"/>
</dbReference>
<evidence type="ECO:0000259" key="4">
    <source>
        <dbReference type="PROSITE" id="PS50883"/>
    </source>
</evidence>